<feature type="transmembrane region" description="Helical" evidence="2">
    <location>
        <begin position="97"/>
        <end position="114"/>
    </location>
</feature>
<proteinExistence type="predicted"/>
<keyword evidence="2" id="KW-1133">Transmembrane helix</keyword>
<keyword evidence="4" id="KW-1185">Reference proteome</keyword>
<dbReference type="KEGG" id="vg:13853644"/>
<dbReference type="Proteomes" id="UP000029777">
    <property type="component" value="Segment"/>
</dbReference>
<protein>
    <submittedName>
        <fullName evidence="3">Uncharacterized protein</fullName>
    </submittedName>
</protein>
<evidence type="ECO:0000313" key="4">
    <source>
        <dbReference type="Proteomes" id="UP000029777"/>
    </source>
</evidence>
<evidence type="ECO:0000313" key="3">
    <source>
        <dbReference type="EMBL" id="AFU90035.1"/>
    </source>
</evidence>
<feature type="compositionally biased region" description="Basic residues" evidence="1">
    <location>
        <begin position="235"/>
        <end position="244"/>
    </location>
</feature>
<evidence type="ECO:0000256" key="1">
    <source>
        <dbReference type="SAM" id="MobiDB-lite"/>
    </source>
</evidence>
<keyword evidence="2" id="KW-0812">Transmembrane</keyword>
<gene>
    <name evidence="3" type="ORF">AbHV_ORF25</name>
</gene>
<name>K4JX31_ABHV</name>
<feature type="transmembrane region" description="Helical" evidence="2">
    <location>
        <begin position="74"/>
        <end position="90"/>
    </location>
</feature>
<evidence type="ECO:0000256" key="2">
    <source>
        <dbReference type="SAM" id="Phobius"/>
    </source>
</evidence>
<dbReference type="RefSeq" id="YP_006908675.1">
    <property type="nucleotide sequence ID" value="NC_018874.1"/>
</dbReference>
<sequence length="901" mass="101810">MMMTTTKTWKMTSLPFLPTSVSKRFWEMIYKTRWKSQTCCLKQASKPKPPKNRRVLKRLSCVQKNKNDYITSNLYLLVLLYFLTITLTTLRHSEGYEIMKCVLILLIFVVVLYAQDDDRLTINRLGYGVFFERIGEISDAGGIIYHPVTWSLIIPEFKTPHIELMLCNVTDNEGITGLCTTVNNLIARVNNDAYTTVSRAKRQLEEAIEIIPLSDTAVLISRANETEDVGGGGARSRKRRSANRQRRDVTPPSLPDDVIGSPDASEIPDWIKDDNDDINSNLEYLIPGRFAGELFTNIFNMPSSRTIKNTERNLKSLGNAIYTNKESIVNLGKQLGYIMQLTDKRLDAIEDMATIAKGRLLVVRDYIREFQETFYSKLNEIEESIFLLNGFKSEVVSTLYPELNRVKLICNMIYSLSSNWLFGIINLTSGFISEYLVSQKMIEDAILDIEQNKLSQPGFRGYKFMSKEPGFYYKLPRISYARAENKILITIEVPLYKPNKKLTLYRVNDFPLPVTAGLEGDKPSSEHGYTYIVDLPPFLAVSENLESYIEMTEAQYLACEGAVKGVQNCGNSVGVPRMSVGEQKSCVYAIYSDSPLDVKKFCDTAFTKDIPQGSARQLSSDSSFLIQSGGSDKFWTMRCPASPTNPYTKIEPCSLCRLKMGCGCTLIGPNFRIPTHISGCDYAFANTPTTTKIFQRNVATITQFVTDVDLQTVRSYAEKVDELWPEIEMGVINFTIPDHFNDYVEKSRRFASNFSKGAELIKKKLTIFKDKQDNALAAVRNYTDQEVDRAGSILGGLESLFTSIFGGKVWAVLAFVFSAPGLAIMSLVISAVAGVPLIVRDCRSWRERKREEAEEDQLLLDNQRDVRLDAYSFFWPKAHTQMPAMVTVIDDAEGVTYQTPI</sequence>
<feature type="region of interest" description="Disordered" evidence="1">
    <location>
        <begin position="227"/>
        <end position="272"/>
    </location>
</feature>
<accession>K4JX31</accession>
<reference evidence="3 4" key="1">
    <citation type="submission" date="2012-08" db="EMBL/GenBank/DDBJ databases">
        <title>Abalone herpesvirus genome reveals unexpected ancestry.</title>
        <authorList>
            <person name="Savin K.W."/>
            <person name="Fegan M."/>
            <person name="Powney R."/>
            <person name="Savage D."/>
            <person name="Wong F."/>
            <person name="Sawbridge T."/>
            <person name="Helsham J."/>
            <person name="Vardy M."/>
            <person name="Cogan N."/>
            <person name="Mohammad I."/>
            <person name="Cocks B.G."/>
            <person name="Warner S."/>
        </authorList>
    </citation>
    <scope>NUCLEOTIDE SEQUENCE [LARGE SCALE GENOMIC DNA]</scope>
    <source>
        <strain evidence="4">Isolate Abalone/Australia/Victoria/2009</strain>
    </source>
</reference>
<dbReference type="OrthoDB" id="29658at10239"/>
<organism evidence="3 4">
    <name type="scientific">Abalone herpesvirus (isolate Abalone/Australia/Victoria/2009)</name>
    <name type="common">AbHV</name>
    <dbReference type="NCBI Taxonomy" id="1241371"/>
    <lineage>
        <taxon>Viruses</taxon>
        <taxon>Duplodnaviria</taxon>
        <taxon>Heunggongvirae</taxon>
        <taxon>Peploviricota</taxon>
        <taxon>Herviviricetes</taxon>
        <taxon>Herpesvirales</taxon>
        <taxon>Malacoherpesviridae</taxon>
        <taxon>Aurivirus</taxon>
        <taxon>Aurivirus haliotidmalaco1</taxon>
    </lineage>
</organism>
<dbReference type="EMBL" id="JX453331">
    <property type="protein sequence ID" value="AFU90035.1"/>
    <property type="molecule type" value="Genomic_DNA"/>
</dbReference>
<keyword evidence="2" id="KW-0472">Membrane</keyword>
<organismHost>
    <name type="scientific">Haliotidae</name>
    <name type="common">abalones</name>
    <dbReference type="NCBI Taxonomy" id="6451"/>
</organismHost>
<dbReference type="GeneID" id="13853644"/>
<feature type="transmembrane region" description="Helical" evidence="2">
    <location>
        <begin position="809"/>
        <end position="839"/>
    </location>
</feature>